<keyword evidence="1" id="KW-0472">Membrane</keyword>
<evidence type="ECO:0000256" key="2">
    <source>
        <dbReference type="SAM" id="SignalP"/>
    </source>
</evidence>
<evidence type="ECO:0000313" key="4">
    <source>
        <dbReference type="Proteomes" id="UP001163255"/>
    </source>
</evidence>
<keyword evidence="4" id="KW-1185">Reference proteome</keyword>
<dbReference type="Proteomes" id="UP001163255">
    <property type="component" value="Chromosome"/>
</dbReference>
<sequence length="262" mass="29043">MNSCFILTLRLIIASCLCFFAMQGQAEEDNENHQPLLSELLDKAAHNQPEAIQKIKTECPVLIEYSDEQIQLINSGAQQPQISVREDLLEMAKITGMVLLAAVFYGINRDLTTAIIDSQYFSYLDLNPFSWVAGNHYIVACSSNMLIALLSGINSTWWLGLPFGVVIALVARYDTYYEKLSWYDLSFHLSKLTLGSLVYPLFIGAFAFIITSSRRLSIGAMRNWSYTSGLGAGGALIVYSSQLRSSKASPQEAVAKSEKNAK</sequence>
<reference evidence="3" key="1">
    <citation type="submission" date="2022-10" db="EMBL/GenBank/DDBJ databases">
        <title>Completed Genome Sequence of two octocoral isolated bacterium, Endozoicomonas euniceicola EF212T and Endozoicomonas gorgoniicola PS125T.</title>
        <authorList>
            <person name="Chiou Y.-J."/>
            <person name="Chen Y.-H."/>
        </authorList>
    </citation>
    <scope>NUCLEOTIDE SEQUENCE</scope>
    <source>
        <strain evidence="3">EF212</strain>
    </source>
</reference>
<dbReference type="EMBL" id="CP103300">
    <property type="protein sequence ID" value="UYM13994.1"/>
    <property type="molecule type" value="Genomic_DNA"/>
</dbReference>
<evidence type="ECO:0000313" key="3">
    <source>
        <dbReference type="EMBL" id="UYM13994.1"/>
    </source>
</evidence>
<keyword evidence="2" id="KW-0732">Signal</keyword>
<proteinExistence type="predicted"/>
<keyword evidence="1" id="KW-0812">Transmembrane</keyword>
<feature type="transmembrane region" description="Helical" evidence="1">
    <location>
        <begin position="192"/>
        <end position="211"/>
    </location>
</feature>
<accession>A0ABY6GMN4</accession>
<evidence type="ECO:0000256" key="1">
    <source>
        <dbReference type="SAM" id="Phobius"/>
    </source>
</evidence>
<organism evidence="3 4">
    <name type="scientific">Endozoicomonas euniceicola</name>
    <dbReference type="NCBI Taxonomy" id="1234143"/>
    <lineage>
        <taxon>Bacteria</taxon>
        <taxon>Pseudomonadati</taxon>
        <taxon>Pseudomonadota</taxon>
        <taxon>Gammaproteobacteria</taxon>
        <taxon>Oceanospirillales</taxon>
        <taxon>Endozoicomonadaceae</taxon>
        <taxon>Endozoicomonas</taxon>
    </lineage>
</organism>
<protein>
    <submittedName>
        <fullName evidence="3">Uncharacterized protein</fullName>
    </submittedName>
</protein>
<keyword evidence="1" id="KW-1133">Transmembrane helix</keyword>
<feature type="chain" id="PRO_5045661698" evidence="2">
    <location>
        <begin position="27"/>
        <end position="262"/>
    </location>
</feature>
<gene>
    <name evidence="3" type="ORF">NX720_13840</name>
</gene>
<feature type="transmembrane region" description="Helical" evidence="1">
    <location>
        <begin position="145"/>
        <end position="171"/>
    </location>
</feature>
<feature type="signal peptide" evidence="2">
    <location>
        <begin position="1"/>
        <end position="26"/>
    </location>
</feature>
<dbReference type="RefSeq" id="WP_262595394.1">
    <property type="nucleotide sequence ID" value="NZ_CP103300.1"/>
</dbReference>
<name>A0ABY6GMN4_9GAMM</name>